<feature type="compositionally biased region" description="Low complexity" evidence="2">
    <location>
        <begin position="297"/>
        <end position="308"/>
    </location>
</feature>
<name>A0A9R0JJB9_SPIOL</name>
<dbReference type="AlphaFoldDB" id="A0A9R0JJB9"/>
<dbReference type="InterPro" id="IPR006868">
    <property type="entry name" value="DUF630"/>
</dbReference>
<feature type="compositionally biased region" description="Acidic residues" evidence="2">
    <location>
        <begin position="242"/>
        <end position="251"/>
    </location>
</feature>
<feature type="compositionally biased region" description="Polar residues" evidence="2">
    <location>
        <begin position="162"/>
        <end position="174"/>
    </location>
</feature>
<organism evidence="5 7">
    <name type="scientific">Spinacia oleracea</name>
    <name type="common">Spinach</name>
    <dbReference type="NCBI Taxonomy" id="3562"/>
    <lineage>
        <taxon>Eukaryota</taxon>
        <taxon>Viridiplantae</taxon>
        <taxon>Streptophyta</taxon>
        <taxon>Embryophyta</taxon>
        <taxon>Tracheophyta</taxon>
        <taxon>Spermatophyta</taxon>
        <taxon>Magnoliopsida</taxon>
        <taxon>eudicotyledons</taxon>
        <taxon>Gunneridae</taxon>
        <taxon>Pentapetalae</taxon>
        <taxon>Caryophyllales</taxon>
        <taxon>Chenopodiaceae</taxon>
        <taxon>Chenopodioideae</taxon>
        <taxon>Anserineae</taxon>
        <taxon>Spinacia</taxon>
    </lineage>
</organism>
<dbReference type="RefSeq" id="XP_021836708.1">
    <property type="nucleotide sequence ID" value="XM_021981016.1"/>
</dbReference>
<evidence type="ECO:0000313" key="5">
    <source>
        <dbReference type="Proteomes" id="UP000813463"/>
    </source>
</evidence>
<feature type="compositionally biased region" description="Polar residues" evidence="2">
    <location>
        <begin position="273"/>
        <end position="284"/>
    </location>
</feature>
<evidence type="ECO:0000259" key="4">
    <source>
        <dbReference type="Pfam" id="PF04783"/>
    </source>
</evidence>
<keyword evidence="5" id="KW-1185">Reference proteome</keyword>
<dbReference type="PANTHER" id="PTHR21450">
    <property type="entry name" value="PROTEIN ALTERED PHOSPHATE STARVATION RESPONSE 1"/>
    <property type="match status" value="1"/>
</dbReference>
<dbReference type="KEGG" id="soe:110776452"/>
<protein>
    <submittedName>
        <fullName evidence="6 7">Uncharacterized protein LOC110776452</fullName>
    </submittedName>
</protein>
<evidence type="ECO:0000313" key="6">
    <source>
        <dbReference type="RefSeq" id="XP_021836708.1"/>
    </source>
</evidence>
<proteinExistence type="predicted"/>
<evidence type="ECO:0000256" key="2">
    <source>
        <dbReference type="SAM" id="MobiDB-lite"/>
    </source>
</evidence>
<dbReference type="RefSeq" id="XP_021836709.1">
    <property type="nucleotide sequence ID" value="XM_021981017.1"/>
</dbReference>
<feature type="domain" description="DUF632" evidence="3">
    <location>
        <begin position="335"/>
        <end position="682"/>
    </location>
</feature>
<dbReference type="InterPro" id="IPR006867">
    <property type="entry name" value="DUF632"/>
</dbReference>
<feature type="region of interest" description="Disordered" evidence="2">
    <location>
        <begin position="140"/>
        <end position="186"/>
    </location>
</feature>
<accession>A0A9R0JJB9</accession>
<evidence type="ECO:0000256" key="1">
    <source>
        <dbReference type="SAM" id="Coils"/>
    </source>
</evidence>
<feature type="domain" description="DUF630" evidence="4">
    <location>
        <begin position="1"/>
        <end position="58"/>
    </location>
</feature>
<dbReference type="Proteomes" id="UP000813463">
    <property type="component" value="Chromosome 4"/>
</dbReference>
<feature type="coiled-coil region" evidence="1">
    <location>
        <begin position="731"/>
        <end position="758"/>
    </location>
</feature>
<feature type="region of interest" description="Disordered" evidence="2">
    <location>
        <begin position="223"/>
        <end position="308"/>
    </location>
</feature>
<dbReference type="OrthoDB" id="694308at2759"/>
<evidence type="ECO:0000259" key="3">
    <source>
        <dbReference type="Pfam" id="PF04782"/>
    </source>
</evidence>
<evidence type="ECO:0000313" key="7">
    <source>
        <dbReference type="RefSeq" id="XP_021836709.1"/>
    </source>
</evidence>
<reference evidence="5" key="1">
    <citation type="journal article" date="2021" name="Nat. Commun.">
        <title>Genomic analyses provide insights into spinach domestication and the genetic basis of agronomic traits.</title>
        <authorList>
            <person name="Cai X."/>
            <person name="Sun X."/>
            <person name="Xu C."/>
            <person name="Sun H."/>
            <person name="Wang X."/>
            <person name="Ge C."/>
            <person name="Zhang Z."/>
            <person name="Wang Q."/>
            <person name="Fei Z."/>
            <person name="Jiao C."/>
            <person name="Wang Q."/>
        </authorList>
    </citation>
    <scope>NUCLEOTIDE SEQUENCE [LARGE SCALE GENOMIC DNA]</scope>
    <source>
        <strain evidence="5">cv. Varoflay</strain>
    </source>
</reference>
<feature type="compositionally biased region" description="Low complexity" evidence="2">
    <location>
        <begin position="140"/>
        <end position="149"/>
    </location>
</feature>
<dbReference type="GeneID" id="110776452"/>
<dbReference type="PANTHER" id="PTHR21450:SF6">
    <property type="entry name" value="EXPRESSED PROTEIN"/>
    <property type="match status" value="1"/>
</dbReference>
<dbReference type="Pfam" id="PF04783">
    <property type="entry name" value="DUF630"/>
    <property type="match status" value="1"/>
</dbReference>
<reference evidence="6 7" key="2">
    <citation type="submission" date="2025-04" db="UniProtKB">
        <authorList>
            <consortium name="RefSeq"/>
        </authorList>
    </citation>
    <scope>IDENTIFICATION</scope>
</reference>
<sequence length="759" mass="86051">MGAASSKIDDDKSLKLCRERKKLIRLALDGRCALAAAHVAYIHSLKSTGTAVRKFVQPDAPVESSLYTSTSATPEPLALTDKLLSSFSFPSPSVSQRVETNEHLLPSPSPPSMGRYQVHHMNFRGTFIRKVEEKPPLVVTGTVTSLTTPHNSTPRSIERTQRSPSESPTHQPGTPSHPPENSPWDYFGLFHPVDNHLSSHDHRDLDHNFANNDNFKHIKQHDSVPELEDGEEKIFSSGSEGSDSDEFDDPSSDTLVRSFKNLNREESNGGTGTSPTAHTAGSVESENELFDEEKVSSPKLSPLKTKSSEATVTTEAKVTTVTDDDFEQKISPRDLLSSMREVELLFAKASESGKEVPRMLEANKLHFRPLFPGQESGVSTTASLLKACFSCGDDPSQVQEEPTQSSMKYLTWHRTTSFRSSSSRNPLDSNSREGVEDLTSDLFENSYMISGGHASTLDRLFAWEKKLYDEVKASQTVRREFDEKCKTLREQETRCESQYKIDKTRAVVKDLHSRIGVAIQRIDTISRRIEELRDKELQPQLEELIEGLRRMWEVMFECHKLQVHIITSAFSNGSVKLSLESESRRHITQLLEEELGKLSSSFTKWNNALKSYIQAIDDWLNKCVIIQEKTSKKRRWGLPLERRLRFAGPPIYTTCGVWHDTLKELSVTEVEETIKGLATEISRFVPLQDGKKTRKEAEQMHTHEPFEEWNTSYDQFQSSFVIFLNELCKFADRSLNVYSELQTNIEESKRNYEHKMSQP</sequence>
<keyword evidence="1" id="KW-0175">Coiled coil</keyword>
<dbReference type="Pfam" id="PF04782">
    <property type="entry name" value="DUF632"/>
    <property type="match status" value="1"/>
</dbReference>
<gene>
    <name evidence="6 7" type="primary">LOC110776452</name>
</gene>